<dbReference type="AlphaFoldDB" id="A0A8E5HKZ3"/>
<protein>
    <submittedName>
        <fullName evidence="2">Uncharacterized protein</fullName>
    </submittedName>
</protein>
<dbReference type="RefSeq" id="XP_042994890.1">
    <property type="nucleotide sequence ID" value="XM_043138956.1"/>
</dbReference>
<dbReference type="KEGG" id="uvi:66062236"/>
<evidence type="ECO:0000313" key="2">
    <source>
        <dbReference type="EMBL" id="QUC17217.1"/>
    </source>
</evidence>
<dbReference type="EMBL" id="CP072753">
    <property type="protein sequence ID" value="QUC17217.1"/>
    <property type="molecule type" value="Genomic_DNA"/>
</dbReference>
<evidence type="ECO:0000313" key="3">
    <source>
        <dbReference type="Proteomes" id="UP000027002"/>
    </source>
</evidence>
<feature type="compositionally biased region" description="Polar residues" evidence="1">
    <location>
        <begin position="1"/>
        <end position="41"/>
    </location>
</feature>
<keyword evidence="3" id="KW-1185">Reference proteome</keyword>
<dbReference type="Proteomes" id="UP000027002">
    <property type="component" value="Chromosome 1"/>
</dbReference>
<dbReference type="GeneID" id="66062236"/>
<gene>
    <name evidence="2" type="ORF">UV8b_01458</name>
</gene>
<accession>A0A8E5HKZ3</accession>
<reference evidence="2" key="1">
    <citation type="submission" date="2020-03" db="EMBL/GenBank/DDBJ databases">
        <title>A mixture of massive structural variations and highly conserved coding sequences in Ustilaginoidea virens genome.</title>
        <authorList>
            <person name="Zhang K."/>
            <person name="Zhao Z."/>
            <person name="Zhang Z."/>
            <person name="Li Y."/>
            <person name="Hsiang T."/>
            <person name="Sun W."/>
        </authorList>
    </citation>
    <scope>NUCLEOTIDE SEQUENCE</scope>
    <source>
        <strain evidence="2">UV-8b</strain>
    </source>
</reference>
<evidence type="ECO:0000256" key="1">
    <source>
        <dbReference type="SAM" id="MobiDB-lite"/>
    </source>
</evidence>
<organism evidence="2 3">
    <name type="scientific">Ustilaginoidea virens</name>
    <name type="common">Rice false smut fungus</name>
    <name type="synonym">Villosiclava virens</name>
    <dbReference type="NCBI Taxonomy" id="1159556"/>
    <lineage>
        <taxon>Eukaryota</taxon>
        <taxon>Fungi</taxon>
        <taxon>Dikarya</taxon>
        <taxon>Ascomycota</taxon>
        <taxon>Pezizomycotina</taxon>
        <taxon>Sordariomycetes</taxon>
        <taxon>Hypocreomycetidae</taxon>
        <taxon>Hypocreales</taxon>
        <taxon>Clavicipitaceae</taxon>
        <taxon>Ustilaginoidea</taxon>
    </lineage>
</organism>
<feature type="region of interest" description="Disordered" evidence="1">
    <location>
        <begin position="1"/>
        <end position="46"/>
    </location>
</feature>
<proteinExistence type="predicted"/>
<name>A0A8E5HKZ3_USTVR</name>
<sequence>MTVDTWQSQQAVDSSQQPTANSRQPTADSQQPTADTRQPAVTFTPRRNLIIIRCSATRSSCSTSKF</sequence>